<dbReference type="EMBL" id="JAOYFC010000003">
    <property type="protein sequence ID" value="MCV6825550.1"/>
    <property type="molecule type" value="Genomic_DNA"/>
</dbReference>
<comment type="caution">
    <text evidence="1">The sequence shown here is derived from an EMBL/GenBank/DDBJ whole genome shotgun (WGS) entry which is preliminary data.</text>
</comment>
<evidence type="ECO:0000313" key="2">
    <source>
        <dbReference type="Proteomes" id="UP001208041"/>
    </source>
</evidence>
<organism evidence="1 2">
    <name type="scientific">Halocynthiibacter halioticoli</name>
    <dbReference type="NCBI Taxonomy" id="2986804"/>
    <lineage>
        <taxon>Bacteria</taxon>
        <taxon>Pseudomonadati</taxon>
        <taxon>Pseudomonadota</taxon>
        <taxon>Alphaproteobacteria</taxon>
        <taxon>Rhodobacterales</taxon>
        <taxon>Paracoccaceae</taxon>
        <taxon>Halocynthiibacter</taxon>
    </lineage>
</organism>
<dbReference type="Pfam" id="PF13704">
    <property type="entry name" value="Glyco_tranf_2_4"/>
    <property type="match status" value="1"/>
</dbReference>
<name>A0AAE3J0L0_9RHOB</name>
<gene>
    <name evidence="1" type="ORF">OH136_13395</name>
</gene>
<protein>
    <submittedName>
        <fullName evidence="1">Glycosyltransferase family 2 protein</fullName>
    </submittedName>
</protein>
<keyword evidence="2" id="KW-1185">Reference proteome</keyword>
<dbReference type="Proteomes" id="UP001208041">
    <property type="component" value="Unassembled WGS sequence"/>
</dbReference>
<dbReference type="AlphaFoldDB" id="A0AAE3J0L0"/>
<accession>A0AAE3J0L0</accession>
<dbReference type="RefSeq" id="WP_263954475.1">
    <property type="nucleotide sequence ID" value="NZ_JAOYFC010000003.1"/>
</dbReference>
<evidence type="ECO:0000313" key="1">
    <source>
        <dbReference type="EMBL" id="MCV6825550.1"/>
    </source>
</evidence>
<reference evidence="1" key="1">
    <citation type="submission" date="2022-10" db="EMBL/GenBank/DDBJ databases">
        <authorList>
            <person name="Yue Y."/>
        </authorList>
    </citation>
    <scope>NUCLEOTIDE SEQUENCE</scope>
    <source>
        <strain evidence="1">Z654</strain>
    </source>
</reference>
<proteinExistence type="predicted"/>
<sequence length="342" mass="40210">MSKGLINTLRTALRLRLKRQKFIVRALWKRRELQAVVDRTAQIKRDEILVFGTIRNEIGRLPHFLSYYRALGIRHFLFVDNGSDDGSRAFLADQPDVSLWTTSASYKRSRYGVDWVMWLLWKYGHGHWTLTLDADELLVFPHNESRSLRDLTNHLESTARRSFGAVMIDLYPKGPVSDQTFQSGDDPLSILKWYDGDNIRYQKQMPMENYWIQGGVRERVFFADELRRSPTLNKIPLVKWSRRFAFVNSTHSMLPKRLNRVYDHNGNTPPSGALLHTKFLPEITRKSVEEKHRKEHFANSVLYERYYDALAENPDLWCETSVKYEGWEQLENLGLLSRGDWD</sequence>